<reference evidence="2 3" key="1">
    <citation type="submission" date="2016-10" db="EMBL/GenBank/DDBJ databases">
        <authorList>
            <person name="de Groot N.N."/>
        </authorList>
    </citation>
    <scope>NUCLEOTIDE SEQUENCE [LARGE SCALE GENOMIC DNA]</scope>
    <source>
        <strain evidence="2 3">DSM 6793</strain>
    </source>
</reference>
<dbReference type="AlphaFoldDB" id="A0A1I1E4L6"/>
<dbReference type="Proteomes" id="UP000199514">
    <property type="component" value="Unassembled WGS sequence"/>
</dbReference>
<dbReference type="OrthoDB" id="879191at2"/>
<dbReference type="RefSeq" id="WP_091506849.1">
    <property type="nucleotide sequence ID" value="NZ_FOLE01000001.1"/>
</dbReference>
<feature type="domain" description="DUF6046" evidence="1">
    <location>
        <begin position="116"/>
        <end position="243"/>
    </location>
</feature>
<dbReference type="STRING" id="927664.SAMN05421780_101542"/>
<dbReference type="InterPro" id="IPR046109">
    <property type="entry name" value="DUF6046"/>
</dbReference>
<evidence type="ECO:0000313" key="2">
    <source>
        <dbReference type="EMBL" id="SFB80158.1"/>
    </source>
</evidence>
<organism evidence="2 3">
    <name type="scientific">Flexibacter flexilis DSM 6793</name>
    <dbReference type="NCBI Taxonomy" id="927664"/>
    <lineage>
        <taxon>Bacteria</taxon>
        <taxon>Pseudomonadati</taxon>
        <taxon>Bacteroidota</taxon>
        <taxon>Cytophagia</taxon>
        <taxon>Cytophagales</taxon>
        <taxon>Flexibacteraceae</taxon>
        <taxon>Flexibacter</taxon>
    </lineage>
</organism>
<sequence>MDDKVVIKNYTVDKVVGQVFPSLANAVVYKIEGVRDAAADRLDKLLGNVYEIPPNEDTRQPIVFELGDVAPQVVSGDLPRTLYGTPIMMPVSFGGKKYNVFAPDGSLKSVDYKTYQLPATTFCEFSRDKRIAETPINGGVGSIRELYGFSDWEITIRGLLITETKQSGMMACDVFPEDEIRNLQAWENIAASVDVSGLMFNILKIRSIDIKKITIGVIEDAPNVIPFQISAASAQAQELYVKTNKLFKRK</sequence>
<protein>
    <recommendedName>
        <fullName evidence="1">DUF6046 domain-containing protein</fullName>
    </recommendedName>
</protein>
<keyword evidence="3" id="KW-1185">Reference proteome</keyword>
<dbReference type="Pfam" id="PF19512">
    <property type="entry name" value="DUF6046"/>
    <property type="match status" value="1"/>
</dbReference>
<accession>A0A1I1E4L6</accession>
<gene>
    <name evidence="2" type="ORF">SAMN05421780_101542</name>
</gene>
<dbReference type="EMBL" id="FOLE01000001">
    <property type="protein sequence ID" value="SFB80158.1"/>
    <property type="molecule type" value="Genomic_DNA"/>
</dbReference>
<proteinExistence type="predicted"/>
<name>A0A1I1E4L6_9BACT</name>
<evidence type="ECO:0000313" key="3">
    <source>
        <dbReference type="Proteomes" id="UP000199514"/>
    </source>
</evidence>
<evidence type="ECO:0000259" key="1">
    <source>
        <dbReference type="Pfam" id="PF19512"/>
    </source>
</evidence>